<evidence type="ECO:0000313" key="3">
    <source>
        <dbReference type="Proteomes" id="UP000799766"/>
    </source>
</evidence>
<evidence type="ECO:0000256" key="1">
    <source>
        <dbReference type="SAM" id="Phobius"/>
    </source>
</evidence>
<proteinExistence type="predicted"/>
<dbReference type="Proteomes" id="UP000799766">
    <property type="component" value="Unassembled WGS sequence"/>
</dbReference>
<accession>A0A6A6NW62</accession>
<sequence>MLRHKNQSSARPQSFYLLNLHLRIPTTHPVSSNQNSPSKPHLILKLDNFPTAEMIFAIIIPSTAVGAISALLALLSFQSIVRAKQARSTHVAAVTTVGASSKRPLPLPPPTLPPTPPVTSNPATWDIDSPGLSPRVRFTCANWWEWAGAPFCTDPTGRRAMRRDNPPPPLELDTTRIGLSHFALPEAQAIRLSPGHGAMWVSENSPHPPSAVREFIFTGAWFARHGLSPLSPDILRGAAGPCKDRKKGAKEEKKTGATWEWSGAKEPAQFDGIFSA</sequence>
<keyword evidence="1" id="KW-0812">Transmembrane</keyword>
<keyword evidence="1" id="KW-1133">Transmembrane helix</keyword>
<keyword evidence="3" id="KW-1185">Reference proteome</keyword>
<feature type="transmembrane region" description="Helical" evidence="1">
    <location>
        <begin position="54"/>
        <end position="77"/>
    </location>
</feature>
<dbReference type="EMBL" id="MU001686">
    <property type="protein sequence ID" value="KAF2455503.1"/>
    <property type="molecule type" value="Genomic_DNA"/>
</dbReference>
<organism evidence="2 3">
    <name type="scientific">Lineolata rhizophorae</name>
    <dbReference type="NCBI Taxonomy" id="578093"/>
    <lineage>
        <taxon>Eukaryota</taxon>
        <taxon>Fungi</taxon>
        <taxon>Dikarya</taxon>
        <taxon>Ascomycota</taxon>
        <taxon>Pezizomycotina</taxon>
        <taxon>Dothideomycetes</taxon>
        <taxon>Dothideomycetes incertae sedis</taxon>
        <taxon>Lineolatales</taxon>
        <taxon>Lineolataceae</taxon>
        <taxon>Lineolata</taxon>
    </lineage>
</organism>
<dbReference type="AlphaFoldDB" id="A0A6A6NW62"/>
<gene>
    <name evidence="2" type="ORF">BDY21DRAFT_395677</name>
</gene>
<evidence type="ECO:0000313" key="2">
    <source>
        <dbReference type="EMBL" id="KAF2455503.1"/>
    </source>
</evidence>
<keyword evidence="1" id="KW-0472">Membrane</keyword>
<protein>
    <submittedName>
        <fullName evidence="2">Uncharacterized protein</fullName>
    </submittedName>
</protein>
<name>A0A6A6NW62_9PEZI</name>
<reference evidence="2" key="1">
    <citation type="journal article" date="2020" name="Stud. Mycol.">
        <title>101 Dothideomycetes genomes: a test case for predicting lifestyles and emergence of pathogens.</title>
        <authorList>
            <person name="Haridas S."/>
            <person name="Albert R."/>
            <person name="Binder M."/>
            <person name="Bloem J."/>
            <person name="Labutti K."/>
            <person name="Salamov A."/>
            <person name="Andreopoulos B."/>
            <person name="Baker S."/>
            <person name="Barry K."/>
            <person name="Bills G."/>
            <person name="Bluhm B."/>
            <person name="Cannon C."/>
            <person name="Castanera R."/>
            <person name="Culley D."/>
            <person name="Daum C."/>
            <person name="Ezra D."/>
            <person name="Gonzalez J."/>
            <person name="Henrissat B."/>
            <person name="Kuo A."/>
            <person name="Liang C."/>
            <person name="Lipzen A."/>
            <person name="Lutzoni F."/>
            <person name="Magnuson J."/>
            <person name="Mondo S."/>
            <person name="Nolan M."/>
            <person name="Ohm R."/>
            <person name="Pangilinan J."/>
            <person name="Park H.-J."/>
            <person name="Ramirez L."/>
            <person name="Alfaro M."/>
            <person name="Sun H."/>
            <person name="Tritt A."/>
            <person name="Yoshinaga Y."/>
            <person name="Zwiers L.-H."/>
            <person name="Turgeon B."/>
            <person name="Goodwin S."/>
            <person name="Spatafora J."/>
            <person name="Crous P."/>
            <person name="Grigoriev I."/>
        </authorList>
    </citation>
    <scope>NUCLEOTIDE SEQUENCE</scope>
    <source>
        <strain evidence="2">ATCC 16933</strain>
    </source>
</reference>